<sequence length="189" mass="21624">MILPRIFLSLMISLMLFSCTPQFNEEFYLNDVESKKVIYLSALMNDENITQLVRLSDHLIIVNGVLIDTSMRTYGIPPKGGGYSQTYAERASLNEFTDWSNLVDIMADKSIPSKSKIDRLFKVMADSGFKEYHYDKDCDVHAFQSGSNVLKGFYGVLIGSEGSAKHISIRESYDYLNKIKDGIYYFEFR</sequence>
<feature type="signal peptide" evidence="1">
    <location>
        <begin position="1"/>
        <end position="23"/>
    </location>
</feature>
<protein>
    <submittedName>
        <fullName evidence="2">Uncharacterized protein</fullName>
    </submittedName>
</protein>
<gene>
    <name evidence="2" type="ORF">PSI9734_01145</name>
</gene>
<dbReference type="RefSeq" id="WP_173920160.1">
    <property type="nucleotide sequence ID" value="NZ_CADCXY010000002.1"/>
</dbReference>
<dbReference type="EMBL" id="CADCXY010000002">
    <property type="protein sequence ID" value="CAB0150702.1"/>
    <property type="molecule type" value="Genomic_DNA"/>
</dbReference>
<evidence type="ECO:0000313" key="3">
    <source>
        <dbReference type="Proteomes" id="UP000481517"/>
    </source>
</evidence>
<keyword evidence="1" id="KW-0732">Signal</keyword>
<dbReference type="PROSITE" id="PS51257">
    <property type="entry name" value="PROKAR_LIPOPROTEIN"/>
    <property type="match status" value="1"/>
</dbReference>
<evidence type="ECO:0000313" key="2">
    <source>
        <dbReference type="EMBL" id="CAB0150702.1"/>
    </source>
</evidence>
<name>A0A6S6WU97_9GAMM</name>
<dbReference type="AlphaFoldDB" id="A0A6S6WU97"/>
<keyword evidence="3" id="KW-1185">Reference proteome</keyword>
<organism evidence="2 3">
    <name type="scientific">Pseudidiomarina piscicola</name>
    <dbReference type="NCBI Taxonomy" id="2614830"/>
    <lineage>
        <taxon>Bacteria</taxon>
        <taxon>Pseudomonadati</taxon>
        <taxon>Pseudomonadota</taxon>
        <taxon>Gammaproteobacteria</taxon>
        <taxon>Alteromonadales</taxon>
        <taxon>Idiomarinaceae</taxon>
        <taxon>Pseudidiomarina</taxon>
    </lineage>
</organism>
<reference evidence="2 3" key="1">
    <citation type="submission" date="2020-02" db="EMBL/GenBank/DDBJ databases">
        <authorList>
            <person name="Rodrigo-Torres L."/>
            <person name="Arahal R. D."/>
            <person name="Lucena T."/>
        </authorList>
    </citation>
    <scope>NUCLEOTIDE SEQUENCE [LARGE SCALE GENOMIC DNA]</scope>
    <source>
        <strain evidence="2 3">CECT 9734</strain>
    </source>
</reference>
<evidence type="ECO:0000256" key="1">
    <source>
        <dbReference type="SAM" id="SignalP"/>
    </source>
</evidence>
<feature type="chain" id="PRO_5028952288" evidence="1">
    <location>
        <begin position="24"/>
        <end position="189"/>
    </location>
</feature>
<accession>A0A6S6WU97</accession>
<dbReference type="Proteomes" id="UP000481517">
    <property type="component" value="Unassembled WGS sequence"/>
</dbReference>
<proteinExistence type="predicted"/>